<name>A0A7R8VQJ8_TIMDO</name>
<sequence length="251" mass="27817">MASNIQQPCVILPHILADLEFHQPGRSIGRTVLARQQDTSYMSNMLLSTGWQPNTLDFQGNDKRWFSHVTGRGRLASNLEPLLEPPSYLLTSSGTSGVFLGRPLDLTSASLSLVVTYLQNMAVMACDAQDEKNRARPLRLFLLVSFDTGDKRSKRKGAEILGYLGMIPIRTQPGNQRKMNRKGKKTRLVKIYRVLPTEDTIEQTSLASNTHIESSSGAVDEFLELPTNYGPQADLRVESAAHATETRASSQ</sequence>
<gene>
    <name evidence="1" type="ORF">TDIB3V08_LOCUS9116</name>
</gene>
<dbReference type="EMBL" id="OA569962">
    <property type="protein sequence ID" value="CAD7202939.1"/>
    <property type="molecule type" value="Genomic_DNA"/>
</dbReference>
<proteinExistence type="predicted"/>
<accession>A0A7R8VQJ8</accession>
<reference evidence="1" key="1">
    <citation type="submission" date="2020-11" db="EMBL/GenBank/DDBJ databases">
        <authorList>
            <person name="Tran Van P."/>
        </authorList>
    </citation>
    <scope>NUCLEOTIDE SEQUENCE</scope>
</reference>
<organism evidence="1">
    <name type="scientific">Timema douglasi</name>
    <name type="common">Walking stick</name>
    <dbReference type="NCBI Taxonomy" id="61478"/>
    <lineage>
        <taxon>Eukaryota</taxon>
        <taxon>Metazoa</taxon>
        <taxon>Ecdysozoa</taxon>
        <taxon>Arthropoda</taxon>
        <taxon>Hexapoda</taxon>
        <taxon>Insecta</taxon>
        <taxon>Pterygota</taxon>
        <taxon>Neoptera</taxon>
        <taxon>Polyneoptera</taxon>
        <taxon>Phasmatodea</taxon>
        <taxon>Timematodea</taxon>
        <taxon>Timematoidea</taxon>
        <taxon>Timematidae</taxon>
        <taxon>Timema</taxon>
    </lineage>
</organism>
<dbReference type="AlphaFoldDB" id="A0A7R8VQJ8"/>
<evidence type="ECO:0000313" key="1">
    <source>
        <dbReference type="EMBL" id="CAD7202939.1"/>
    </source>
</evidence>
<protein>
    <submittedName>
        <fullName evidence="1">Uncharacterized protein</fullName>
    </submittedName>
</protein>